<dbReference type="Gene3D" id="2.60.120.200">
    <property type="match status" value="1"/>
</dbReference>
<dbReference type="InterPro" id="IPR013320">
    <property type="entry name" value="ConA-like_dom_sf"/>
</dbReference>
<evidence type="ECO:0000313" key="3">
    <source>
        <dbReference type="EMBL" id="TXB70157.1"/>
    </source>
</evidence>
<dbReference type="AlphaFoldDB" id="A0A5C6S746"/>
<keyword evidence="4" id="KW-1185">Reference proteome</keyword>
<feature type="domain" description="GH16" evidence="2">
    <location>
        <begin position="327"/>
        <end position="550"/>
    </location>
</feature>
<accession>A0A5C6S746</accession>
<dbReference type="GO" id="GO:0005975">
    <property type="term" value="P:carbohydrate metabolic process"/>
    <property type="evidence" value="ECO:0007669"/>
    <property type="project" value="InterPro"/>
</dbReference>
<evidence type="ECO:0000256" key="1">
    <source>
        <dbReference type="ARBA" id="ARBA00006865"/>
    </source>
</evidence>
<protein>
    <submittedName>
        <fullName evidence="3">Family 16 glycosylhydrolase</fullName>
    </submittedName>
</protein>
<reference evidence="3 4" key="1">
    <citation type="submission" date="2019-08" db="EMBL/GenBank/DDBJ databases">
        <title>Genome of Phaeodactylibacter luteus.</title>
        <authorList>
            <person name="Bowman J.P."/>
        </authorList>
    </citation>
    <scope>NUCLEOTIDE SEQUENCE [LARGE SCALE GENOMIC DNA]</scope>
    <source>
        <strain evidence="3 4">KCTC 42180</strain>
    </source>
</reference>
<comment type="similarity">
    <text evidence="1">Belongs to the glycosyl hydrolase 16 family.</text>
</comment>
<dbReference type="Proteomes" id="UP000321580">
    <property type="component" value="Unassembled WGS sequence"/>
</dbReference>
<comment type="caution">
    <text evidence="3">The sequence shown here is derived from an EMBL/GenBank/DDBJ whole genome shotgun (WGS) entry which is preliminary data.</text>
</comment>
<dbReference type="SUPFAM" id="SSF49899">
    <property type="entry name" value="Concanavalin A-like lectins/glucanases"/>
    <property type="match status" value="1"/>
</dbReference>
<dbReference type="PROSITE" id="PS51762">
    <property type="entry name" value="GH16_2"/>
    <property type="match status" value="1"/>
</dbReference>
<dbReference type="PROSITE" id="PS51257">
    <property type="entry name" value="PROKAR_LIPOPROTEIN"/>
    <property type="match status" value="1"/>
</dbReference>
<sequence length="550" mass="59513">MKRITFQILALCSLLLAGCQKEDHTFGDITAPSNLTLNAVVVGADEANPNGDGSGLVNLSASAEGAITYKFIFSDGTERIAPGGQFQKRFTQVGVNTYTITVVASGKGGVATSSSTEVTVLSNFEDEEAIQFLTGGGSKTWYWAADEPGHLGVGQNDDNTEQNYFANYYQAAPFEKDGASESTCLYQDEMTFALDGGTLTYQLDNKGATYFNGSYEGVAGGSNGFDYCYEFGVGTAPEVVTLAPSESVVAANGIPGQTRGTVLNFSEGGFMSYYIGTSSYEILSITENRLVVRAVQGNNGGLAWYHIFTSTKPSVDEPGYDELVWADEFDAGSAPDDANWSYNMGTGENGWGNGEAQYYTDRPENIRVEDGLLKITAQREAFSGSAFTSARIVTENKFEFTYGRVDVRAKLPTGGGTWPAIWMLGADYDTNTWPGCGEIDIMEHVGNAQDQIFSSLHFPGNFGGDAITQSRNEPGVSEEFHVYSVVWSPDFIRFFIDDVEYHVFANNSSLPFNSDFFLILNVAMGGNFGGAIDAAFESSTMEVDYVRVYQ</sequence>
<keyword evidence="3" id="KW-0378">Hydrolase</keyword>
<dbReference type="EMBL" id="VOOR01000001">
    <property type="protein sequence ID" value="TXB70157.1"/>
    <property type="molecule type" value="Genomic_DNA"/>
</dbReference>
<dbReference type="GO" id="GO:0004553">
    <property type="term" value="F:hydrolase activity, hydrolyzing O-glycosyl compounds"/>
    <property type="evidence" value="ECO:0007669"/>
    <property type="project" value="InterPro"/>
</dbReference>
<evidence type="ECO:0000259" key="2">
    <source>
        <dbReference type="PROSITE" id="PS51762"/>
    </source>
</evidence>
<evidence type="ECO:0000313" key="4">
    <source>
        <dbReference type="Proteomes" id="UP000321580"/>
    </source>
</evidence>
<dbReference type="OrthoDB" id="9809583at2"/>
<dbReference type="Pfam" id="PF00722">
    <property type="entry name" value="Glyco_hydro_16"/>
    <property type="match status" value="1"/>
</dbReference>
<proteinExistence type="inferred from homology"/>
<dbReference type="CDD" id="cd00146">
    <property type="entry name" value="PKD"/>
    <property type="match status" value="1"/>
</dbReference>
<gene>
    <name evidence="3" type="ORF">FRY97_00185</name>
</gene>
<dbReference type="InterPro" id="IPR050546">
    <property type="entry name" value="Glycosyl_Hydrlase_16"/>
</dbReference>
<organism evidence="3 4">
    <name type="scientific">Phaeodactylibacter luteus</name>
    <dbReference type="NCBI Taxonomy" id="1564516"/>
    <lineage>
        <taxon>Bacteria</taxon>
        <taxon>Pseudomonadati</taxon>
        <taxon>Bacteroidota</taxon>
        <taxon>Saprospiria</taxon>
        <taxon>Saprospirales</taxon>
        <taxon>Haliscomenobacteraceae</taxon>
        <taxon>Phaeodactylibacter</taxon>
    </lineage>
</organism>
<dbReference type="CDD" id="cd08023">
    <property type="entry name" value="GH16_laminarinase_like"/>
    <property type="match status" value="1"/>
</dbReference>
<dbReference type="PANTHER" id="PTHR10963">
    <property type="entry name" value="GLYCOSYL HYDROLASE-RELATED"/>
    <property type="match status" value="1"/>
</dbReference>
<dbReference type="RefSeq" id="WP_147165387.1">
    <property type="nucleotide sequence ID" value="NZ_VOOR01000001.1"/>
</dbReference>
<dbReference type="PANTHER" id="PTHR10963:SF55">
    <property type="entry name" value="GLYCOSIDE HYDROLASE FAMILY 16 PROTEIN"/>
    <property type="match status" value="1"/>
</dbReference>
<dbReference type="InterPro" id="IPR000757">
    <property type="entry name" value="Beta-glucanase-like"/>
</dbReference>
<name>A0A5C6S746_9BACT</name>